<dbReference type="PANTHER" id="PTHR47976:SF49">
    <property type="entry name" value="RECEPTOR-LIKE SERINE_THREONINE-PROTEIN KINASE"/>
    <property type="match status" value="1"/>
</dbReference>
<keyword evidence="1" id="KW-0732">Signal</keyword>
<evidence type="ECO:0000313" key="3">
    <source>
        <dbReference type="EMBL" id="KAL2338371.1"/>
    </source>
</evidence>
<name>A0ABD1MRT1_9FABA</name>
<sequence>MSTNLRAMVAHVQILWNTSLEKCHMMGFVGLTVIAQTQEVQKIQTSANICQNQSKCIDRGPLQEPSGISSSPIPNNYKQMPKAVPKVIVDNKKSLIKILVSALSFISLLSLVFAMSIFFTYKGKVYKYATLYTTENLGFTEECSLRSFSFDELEKSTGGFTEEIGRGSFGAVYREEILLCSWAYQCFAAGQLDKLVTENEGVDWMLLERMVKVGLWCVQNNPHLRPSIKNVILMLQGLKDIPIPPSPAHLPI</sequence>
<reference evidence="3 4" key="1">
    <citation type="submission" date="2024-08" db="EMBL/GenBank/DDBJ databases">
        <title>Insights into the chromosomal genome structure of Flemingia macrophylla.</title>
        <authorList>
            <person name="Ding Y."/>
            <person name="Zhao Y."/>
            <person name="Bi W."/>
            <person name="Wu M."/>
            <person name="Zhao G."/>
            <person name="Gong Y."/>
            <person name="Li W."/>
            <person name="Zhang P."/>
        </authorList>
    </citation>
    <scope>NUCLEOTIDE SEQUENCE [LARGE SCALE GENOMIC DNA]</scope>
    <source>
        <strain evidence="3">DYQJB</strain>
        <tissue evidence="3">Leaf</tissue>
    </source>
</reference>
<organism evidence="3 4">
    <name type="scientific">Flemingia macrophylla</name>
    <dbReference type="NCBI Taxonomy" id="520843"/>
    <lineage>
        <taxon>Eukaryota</taxon>
        <taxon>Viridiplantae</taxon>
        <taxon>Streptophyta</taxon>
        <taxon>Embryophyta</taxon>
        <taxon>Tracheophyta</taxon>
        <taxon>Spermatophyta</taxon>
        <taxon>Magnoliopsida</taxon>
        <taxon>eudicotyledons</taxon>
        <taxon>Gunneridae</taxon>
        <taxon>Pentapetalae</taxon>
        <taxon>rosids</taxon>
        <taxon>fabids</taxon>
        <taxon>Fabales</taxon>
        <taxon>Fabaceae</taxon>
        <taxon>Papilionoideae</taxon>
        <taxon>50 kb inversion clade</taxon>
        <taxon>NPAAA clade</taxon>
        <taxon>indigoferoid/millettioid clade</taxon>
        <taxon>Phaseoleae</taxon>
        <taxon>Flemingia</taxon>
    </lineage>
</organism>
<dbReference type="Proteomes" id="UP001603857">
    <property type="component" value="Unassembled WGS sequence"/>
</dbReference>
<keyword evidence="2" id="KW-1133">Transmembrane helix</keyword>
<dbReference type="InterPro" id="IPR051343">
    <property type="entry name" value="G-type_lectin_kinases/EP1-like"/>
</dbReference>
<evidence type="ECO:0000256" key="2">
    <source>
        <dbReference type="SAM" id="Phobius"/>
    </source>
</evidence>
<dbReference type="EMBL" id="JBGMDY010000004">
    <property type="protein sequence ID" value="KAL2338371.1"/>
    <property type="molecule type" value="Genomic_DNA"/>
</dbReference>
<dbReference type="AlphaFoldDB" id="A0ABD1MRT1"/>
<keyword evidence="2" id="KW-0812">Transmembrane</keyword>
<gene>
    <name evidence="3" type="ORF">Fmac_012817</name>
</gene>
<evidence type="ECO:0000313" key="4">
    <source>
        <dbReference type="Proteomes" id="UP001603857"/>
    </source>
</evidence>
<dbReference type="Gene3D" id="1.10.510.10">
    <property type="entry name" value="Transferase(Phosphotransferase) domain 1"/>
    <property type="match status" value="1"/>
</dbReference>
<protein>
    <submittedName>
        <fullName evidence="3">Uncharacterized protein</fullName>
    </submittedName>
</protein>
<feature type="transmembrane region" description="Helical" evidence="2">
    <location>
        <begin position="98"/>
        <end position="121"/>
    </location>
</feature>
<comment type="caution">
    <text evidence="3">The sequence shown here is derived from an EMBL/GenBank/DDBJ whole genome shotgun (WGS) entry which is preliminary data.</text>
</comment>
<evidence type="ECO:0000256" key="1">
    <source>
        <dbReference type="ARBA" id="ARBA00022729"/>
    </source>
</evidence>
<proteinExistence type="predicted"/>
<keyword evidence="4" id="KW-1185">Reference proteome</keyword>
<keyword evidence="2" id="KW-0472">Membrane</keyword>
<dbReference type="PANTHER" id="PTHR47976">
    <property type="entry name" value="G-TYPE LECTIN S-RECEPTOR-LIKE SERINE/THREONINE-PROTEIN KINASE SD2-5"/>
    <property type="match status" value="1"/>
</dbReference>
<accession>A0ABD1MRT1</accession>